<dbReference type="Proteomes" id="UP000316621">
    <property type="component" value="Chromosome 6"/>
</dbReference>
<dbReference type="InterPro" id="IPR002921">
    <property type="entry name" value="Fungal_lipase-type"/>
</dbReference>
<dbReference type="InterPro" id="IPR044819">
    <property type="entry name" value="OBL-like"/>
</dbReference>
<gene>
    <name evidence="3" type="ORF">C5167_010986</name>
</gene>
<dbReference type="Gene3D" id="3.40.50.1820">
    <property type="entry name" value="alpha/beta hydrolase"/>
    <property type="match status" value="1"/>
</dbReference>
<dbReference type="Gene3D" id="3.30.930.10">
    <property type="entry name" value="Bira Bifunctional Protein, Domain 2"/>
    <property type="match status" value="1"/>
</dbReference>
<evidence type="ECO:0000259" key="1">
    <source>
        <dbReference type="Pfam" id="PF01411"/>
    </source>
</evidence>
<dbReference type="CDD" id="cd00519">
    <property type="entry name" value="Lipase_3"/>
    <property type="match status" value="1"/>
</dbReference>
<feature type="domain" description="Fungal lipase-type" evidence="2">
    <location>
        <begin position="237"/>
        <end position="396"/>
    </location>
</feature>
<dbReference type="SUPFAM" id="SSF53474">
    <property type="entry name" value="alpha/beta-Hydrolases"/>
    <property type="match status" value="1"/>
</dbReference>
<evidence type="ECO:0000259" key="2">
    <source>
        <dbReference type="Pfam" id="PF01764"/>
    </source>
</evidence>
<dbReference type="EMBL" id="CM010720">
    <property type="protein sequence ID" value="RZC67310.1"/>
    <property type="molecule type" value="Genomic_DNA"/>
</dbReference>
<evidence type="ECO:0008006" key="5">
    <source>
        <dbReference type="Google" id="ProtNLM"/>
    </source>
</evidence>
<dbReference type="GO" id="GO:0004806">
    <property type="term" value="F:triacylglycerol lipase activity"/>
    <property type="evidence" value="ECO:0007669"/>
    <property type="project" value="InterPro"/>
</dbReference>
<dbReference type="SUPFAM" id="SSF55681">
    <property type="entry name" value="Class II aaRS and biotin synthetases"/>
    <property type="match status" value="1"/>
</dbReference>
<dbReference type="Gramene" id="RZC67310">
    <property type="protein sequence ID" value="RZC67310"/>
    <property type="gene ID" value="C5167_010986"/>
</dbReference>
<name>A0A4Y7K4N6_PAPSO</name>
<dbReference type="GO" id="GO:0006629">
    <property type="term" value="P:lipid metabolic process"/>
    <property type="evidence" value="ECO:0007669"/>
    <property type="project" value="InterPro"/>
</dbReference>
<dbReference type="GO" id="GO:0004813">
    <property type="term" value="F:alanine-tRNA ligase activity"/>
    <property type="evidence" value="ECO:0007669"/>
    <property type="project" value="InterPro"/>
</dbReference>
<feature type="domain" description="Alanyl-tRNA synthetase class IIc N-terminal" evidence="1">
    <location>
        <begin position="41"/>
        <end position="93"/>
    </location>
</feature>
<evidence type="ECO:0000313" key="3">
    <source>
        <dbReference type="EMBL" id="RZC67310.1"/>
    </source>
</evidence>
<proteinExistence type="predicted"/>
<dbReference type="AlphaFoldDB" id="A0A4Y7K4N6"/>
<evidence type="ECO:0000313" key="4">
    <source>
        <dbReference type="Proteomes" id="UP000316621"/>
    </source>
</evidence>
<dbReference type="PANTHER" id="PTHR46086">
    <property type="entry name" value="ALPHA/BETA-HYDROLASES SUPERFAMILY PROTEIN"/>
    <property type="match status" value="1"/>
</dbReference>
<dbReference type="InterPro" id="IPR029058">
    <property type="entry name" value="AB_hydrolase_fold"/>
</dbReference>
<dbReference type="InterPro" id="IPR045864">
    <property type="entry name" value="aa-tRNA-synth_II/BPL/LPL"/>
</dbReference>
<sequence>MGIPLVFCLISLKKLAAKIKENRSKQIVQQTCGSKPHMGYAKEDNFGEMGNTGPCGGPCTKTHFDRFGNQDSASLFKNDDPTCIEIWNLVIHSVKYRWWLLVAQIWEISAKVAVLLPNRNNEGLEHTGSSMEILVSCANGMGIIPNVLIENFDDDNMSFSSRSNQIYSQCRWCTIYVQVVYNFGSLRTSPLDCFCRVNFSFMEFLGFYNYWNEYQKMATTQAFILRDRRSNDVDLTVVSFRGTEMFDADAWSTDFDISWYELPNVGKVHGGFMKALGLQKKQGWPKEIVETSSRPQVAYYSIRDKLRKIIRENEKTKFIVTGHSLGGALAAIFPVILAYHGETELLHRLEGVCTFGKPRVGDQKLAEFMEKQMSLHNVKFSRYVYGNDMVPRLPYDDETFMFKHFGTCIYYDRFYKGKIVKEEPNKNYFSLKWFIPKIMNSAMEIVRSFTIHQTYGPEYDEGWFLLLFRTIGLALPGVSAHLPQDYVNSTRVGSLETLLTDASKSRSP</sequence>
<dbReference type="PANTHER" id="PTHR46086:SF17">
    <property type="entry name" value="ALPHA_BETA-HYDROLASES SUPERFAMILY PROTEIN"/>
    <property type="match status" value="1"/>
</dbReference>
<keyword evidence="4" id="KW-1185">Reference proteome</keyword>
<organism evidence="3 4">
    <name type="scientific">Papaver somniferum</name>
    <name type="common">Opium poppy</name>
    <dbReference type="NCBI Taxonomy" id="3469"/>
    <lineage>
        <taxon>Eukaryota</taxon>
        <taxon>Viridiplantae</taxon>
        <taxon>Streptophyta</taxon>
        <taxon>Embryophyta</taxon>
        <taxon>Tracheophyta</taxon>
        <taxon>Spermatophyta</taxon>
        <taxon>Magnoliopsida</taxon>
        <taxon>Ranunculales</taxon>
        <taxon>Papaveraceae</taxon>
        <taxon>Papaveroideae</taxon>
        <taxon>Papaver</taxon>
    </lineage>
</organism>
<protein>
    <recommendedName>
        <fullName evidence="5">Fungal lipase-like domain-containing protein</fullName>
    </recommendedName>
</protein>
<dbReference type="GO" id="GO:0006419">
    <property type="term" value="P:alanyl-tRNA aminoacylation"/>
    <property type="evidence" value="ECO:0007669"/>
    <property type="project" value="InterPro"/>
</dbReference>
<dbReference type="Pfam" id="PF01411">
    <property type="entry name" value="tRNA-synt_2c"/>
    <property type="match status" value="1"/>
</dbReference>
<dbReference type="GO" id="GO:0005524">
    <property type="term" value="F:ATP binding"/>
    <property type="evidence" value="ECO:0007669"/>
    <property type="project" value="InterPro"/>
</dbReference>
<dbReference type="InterPro" id="IPR018164">
    <property type="entry name" value="Ala-tRNA-synth_IIc_N"/>
</dbReference>
<reference evidence="3 4" key="1">
    <citation type="journal article" date="2018" name="Science">
        <title>The opium poppy genome and morphinan production.</title>
        <authorList>
            <person name="Guo L."/>
            <person name="Winzer T."/>
            <person name="Yang X."/>
            <person name="Li Y."/>
            <person name="Ning Z."/>
            <person name="He Z."/>
            <person name="Teodor R."/>
            <person name="Lu Y."/>
            <person name="Bowser T.A."/>
            <person name="Graham I.A."/>
            <person name="Ye K."/>
        </authorList>
    </citation>
    <scope>NUCLEOTIDE SEQUENCE [LARGE SCALE GENOMIC DNA]</scope>
    <source>
        <strain evidence="4">cv. HN1</strain>
        <tissue evidence="3">Leaves</tissue>
    </source>
</reference>
<dbReference type="Pfam" id="PF01764">
    <property type="entry name" value="Lipase_3"/>
    <property type="match status" value="1"/>
</dbReference>
<accession>A0A4Y7K4N6</accession>